<evidence type="ECO:0000313" key="1">
    <source>
        <dbReference type="EMBL" id="RKT75041.1"/>
    </source>
</evidence>
<evidence type="ECO:0000313" key="2">
    <source>
        <dbReference type="Proteomes" id="UP000272729"/>
    </source>
</evidence>
<dbReference type="AlphaFoldDB" id="A0A495XKE4"/>
<dbReference type="RefSeq" id="WP_121230275.1">
    <property type="nucleotide sequence ID" value="NZ_JBIUBA010000011.1"/>
</dbReference>
<protein>
    <submittedName>
        <fullName evidence="1">Uncharacterized protein</fullName>
    </submittedName>
</protein>
<reference evidence="1 2" key="1">
    <citation type="submission" date="2018-10" db="EMBL/GenBank/DDBJ databases">
        <title>Sequencing the genomes of 1000 actinobacteria strains.</title>
        <authorList>
            <person name="Klenk H.-P."/>
        </authorList>
    </citation>
    <scope>NUCLEOTIDE SEQUENCE [LARGE SCALE GENOMIC DNA]</scope>
    <source>
        <strain evidence="1 2">DSM 43911</strain>
    </source>
</reference>
<organism evidence="1 2">
    <name type="scientific">Saccharothrix variisporea</name>
    <dbReference type="NCBI Taxonomy" id="543527"/>
    <lineage>
        <taxon>Bacteria</taxon>
        <taxon>Bacillati</taxon>
        <taxon>Actinomycetota</taxon>
        <taxon>Actinomycetes</taxon>
        <taxon>Pseudonocardiales</taxon>
        <taxon>Pseudonocardiaceae</taxon>
        <taxon>Saccharothrix</taxon>
    </lineage>
</organism>
<keyword evidence="2" id="KW-1185">Reference proteome</keyword>
<proteinExistence type="predicted"/>
<dbReference type="OrthoDB" id="3614757at2"/>
<dbReference type="Proteomes" id="UP000272729">
    <property type="component" value="Unassembled WGS sequence"/>
</dbReference>
<name>A0A495XKE4_9PSEU</name>
<comment type="caution">
    <text evidence="1">The sequence shown here is derived from an EMBL/GenBank/DDBJ whole genome shotgun (WGS) entry which is preliminary data.</text>
</comment>
<gene>
    <name evidence="1" type="ORF">DFJ66_8418</name>
</gene>
<dbReference type="EMBL" id="RBXR01000001">
    <property type="protein sequence ID" value="RKT75041.1"/>
    <property type="molecule type" value="Genomic_DNA"/>
</dbReference>
<sequence length="221" mass="24242">MTVPGSGALDPRQRELTARVHVMVTLEPGTLMVKALPPGALRSYLAGEVSQGVWGRQAPFDHRVVGGTVVRAQDVAELRTPVEFMRALRLDYPGSPFRPDLPALHVMEFPAVHPNKFVVPFGAPSLPDLGWTSDPVREAAYAMADAAAAAGVNPNTYRKQINPWPYSGTGITADPQLGVPEWWRRYDRVPGGSRIVEHRANGERVEVAVYQGEVFGWEPVR</sequence>
<accession>A0A495XKE4</accession>